<proteinExistence type="predicted"/>
<dbReference type="Proteomes" id="UP000249061">
    <property type="component" value="Unassembled WGS sequence"/>
</dbReference>
<evidence type="ECO:0000313" key="3">
    <source>
        <dbReference type="Proteomes" id="UP000249061"/>
    </source>
</evidence>
<sequence length="536" mass="56710">MVSAFVVIALLHAANECDTPRVRDTTALAAAIAQDKVMGQTFLKAAGACATPGEACTAARLECGAILTSTAQKQVGFDEGVWLRDMLLPYMGAHYPMTRTFGAAQVANDGSCNVEVAVLAAAAERRSQQAIRRDGLLQEYALYAKWVQGQQQQCKDKLGLVAVQAETARLEAERAAAATAAASAAVAAAAAAKAAEEKKARDAADAAAAEAKRREDAEKAAQQQAALQEEQRRKDIAEAEKRQQEEKDALEKKHREEEEANKVGARDSKTAQLRAEKKKLVADAEAQLEKARTEEALKRQAAVDAVSSSPAIASAAVAEAADAEKARIAAEKNLVAAKEKADAIEIDASHERGVASLFINGGFGAVDGGSGMGAGLLLGGHFGLWGTAPSDGMASGVEFRFWARYLGQITTPASNDQTHTSIDLLLSGRYYFGHLALGLAGEMRFLQPAFSTLRFGVGPSLAAAFVDNGDARVVLAVNYLPLGNQLDAVRILGDFEVGYKLFSLHILGGSMSRQLADGTTQIGWQLGGYVGLRYSW</sequence>
<evidence type="ECO:0000256" key="1">
    <source>
        <dbReference type="SAM" id="MobiDB-lite"/>
    </source>
</evidence>
<dbReference type="AlphaFoldDB" id="A0A2W5SKZ5"/>
<feature type="compositionally biased region" description="Basic and acidic residues" evidence="1">
    <location>
        <begin position="229"/>
        <end position="274"/>
    </location>
</feature>
<feature type="region of interest" description="Disordered" evidence="1">
    <location>
        <begin position="204"/>
        <end position="274"/>
    </location>
</feature>
<accession>A0A2W5SKZ5</accession>
<dbReference type="EMBL" id="QFQP01000081">
    <property type="protein sequence ID" value="PZR03592.1"/>
    <property type="molecule type" value="Genomic_DNA"/>
</dbReference>
<comment type="caution">
    <text evidence="2">The sequence shown here is derived from an EMBL/GenBank/DDBJ whole genome shotgun (WGS) entry which is preliminary data.</text>
</comment>
<gene>
    <name evidence="2" type="ORF">DI536_35780</name>
</gene>
<protein>
    <submittedName>
        <fullName evidence="2">Uncharacterized protein</fullName>
    </submittedName>
</protein>
<evidence type="ECO:0000313" key="2">
    <source>
        <dbReference type="EMBL" id="PZR03592.1"/>
    </source>
</evidence>
<feature type="compositionally biased region" description="Basic and acidic residues" evidence="1">
    <location>
        <begin position="204"/>
        <end position="219"/>
    </location>
</feature>
<organism evidence="2 3">
    <name type="scientific">Archangium gephyra</name>
    <dbReference type="NCBI Taxonomy" id="48"/>
    <lineage>
        <taxon>Bacteria</taxon>
        <taxon>Pseudomonadati</taxon>
        <taxon>Myxococcota</taxon>
        <taxon>Myxococcia</taxon>
        <taxon>Myxococcales</taxon>
        <taxon>Cystobacterineae</taxon>
        <taxon>Archangiaceae</taxon>
        <taxon>Archangium</taxon>
    </lineage>
</organism>
<name>A0A2W5SKZ5_9BACT</name>
<reference evidence="2 3" key="1">
    <citation type="submission" date="2017-08" db="EMBL/GenBank/DDBJ databases">
        <title>Infants hospitalized years apart are colonized by the same room-sourced microbial strains.</title>
        <authorList>
            <person name="Brooks B."/>
            <person name="Olm M.R."/>
            <person name="Firek B.A."/>
            <person name="Baker R."/>
            <person name="Thomas B.C."/>
            <person name="Morowitz M.J."/>
            <person name="Banfield J.F."/>
        </authorList>
    </citation>
    <scope>NUCLEOTIDE SEQUENCE [LARGE SCALE GENOMIC DNA]</scope>
    <source>
        <strain evidence="2">S2_003_000_R2_14</strain>
    </source>
</reference>